<sequence length="393" mass="45169">MASSGMTLRRSDSQTLESMDVLLLDSPQRPSFGGITFVDQQPQTTKLRREKEAFRRRKQRQRRKLERENLECEVCELSSQLERLKQAIESNAGTSRASIQLSNYYWRDCASVMSEERLRAEAEQKCLVVLTQAQATYIDNLLKMMQSQLNGDNYWELTTNQKRLPVEPSNDAVFSALLEEVDSCYARVDDVLRESRMDDMPVGITNSVHRRKVNGEVEYLQHVNKVMQPFDFESTSNFSWKVAGHSHRQQDREEYKGAKGLVNTIACKFRLVQTLTSGTRVSVLQRLVARRFVEDDRTIHVWKIYSEGEGILRGMHSDETGWGKIRPAVDGFSTWTEVLVRQVPVVFNAVDSSETIVNEFRRMLKDKVDDDERALTCALESLLLEDTLAILDV</sequence>
<dbReference type="AlphaFoldDB" id="A0A9W6X1K8"/>
<keyword evidence="3" id="KW-1185">Reference proteome</keyword>
<dbReference type="OrthoDB" id="102950at2759"/>
<accession>A0A9W6X1K8</accession>
<comment type="caution">
    <text evidence="2">The sequence shown here is derived from an EMBL/GenBank/DDBJ whole genome shotgun (WGS) entry which is preliminary data.</text>
</comment>
<evidence type="ECO:0000256" key="1">
    <source>
        <dbReference type="SAM" id="Coils"/>
    </source>
</evidence>
<feature type="coiled-coil region" evidence="1">
    <location>
        <begin position="44"/>
        <end position="87"/>
    </location>
</feature>
<protein>
    <submittedName>
        <fullName evidence="2">Unnamed protein product</fullName>
    </submittedName>
</protein>
<keyword evidence="1" id="KW-0175">Coiled coil</keyword>
<gene>
    <name evidence="2" type="ORF">Plil01_001086400</name>
</gene>
<name>A0A9W6X1K8_9STRA</name>
<proteinExistence type="predicted"/>
<reference evidence="2" key="1">
    <citation type="submission" date="2023-04" db="EMBL/GenBank/DDBJ databases">
        <title>Phytophthora lilii NBRC 32176.</title>
        <authorList>
            <person name="Ichikawa N."/>
            <person name="Sato H."/>
            <person name="Tonouchi N."/>
        </authorList>
    </citation>
    <scope>NUCLEOTIDE SEQUENCE</scope>
    <source>
        <strain evidence="2">NBRC 32176</strain>
    </source>
</reference>
<evidence type="ECO:0000313" key="2">
    <source>
        <dbReference type="EMBL" id="GMF26161.1"/>
    </source>
</evidence>
<organism evidence="2 3">
    <name type="scientific">Phytophthora lilii</name>
    <dbReference type="NCBI Taxonomy" id="2077276"/>
    <lineage>
        <taxon>Eukaryota</taxon>
        <taxon>Sar</taxon>
        <taxon>Stramenopiles</taxon>
        <taxon>Oomycota</taxon>
        <taxon>Peronosporomycetes</taxon>
        <taxon>Peronosporales</taxon>
        <taxon>Peronosporaceae</taxon>
        <taxon>Phytophthora</taxon>
    </lineage>
</organism>
<evidence type="ECO:0000313" key="3">
    <source>
        <dbReference type="Proteomes" id="UP001165083"/>
    </source>
</evidence>
<dbReference type="EMBL" id="BSXW01000590">
    <property type="protein sequence ID" value="GMF26161.1"/>
    <property type="molecule type" value="Genomic_DNA"/>
</dbReference>
<dbReference type="Proteomes" id="UP001165083">
    <property type="component" value="Unassembled WGS sequence"/>
</dbReference>